<protein>
    <submittedName>
        <fullName evidence="2">Uncharacterized protein</fullName>
    </submittedName>
</protein>
<feature type="region of interest" description="Disordered" evidence="1">
    <location>
        <begin position="46"/>
        <end position="81"/>
    </location>
</feature>
<reference evidence="2" key="1">
    <citation type="journal article" date="2021" name="Mol. Plant Microbe Interact.">
        <title>Complete Genome Sequence of the Plant-Pathogenic Fungus Colletotrichum lupini.</title>
        <authorList>
            <person name="Baroncelli R."/>
            <person name="Pensec F."/>
            <person name="Da Lio D."/>
            <person name="Boufleur T."/>
            <person name="Vicente I."/>
            <person name="Sarrocco S."/>
            <person name="Picot A."/>
            <person name="Baraldi E."/>
            <person name="Sukno S."/>
            <person name="Thon M."/>
            <person name="Le Floch G."/>
        </authorList>
    </citation>
    <scope>NUCLEOTIDE SEQUENCE</scope>
    <source>
        <strain evidence="2">IMI 504893</strain>
    </source>
</reference>
<gene>
    <name evidence="2" type="ORF">CLUP02_09123</name>
</gene>
<evidence type="ECO:0000313" key="2">
    <source>
        <dbReference type="EMBL" id="UQC83628.1"/>
    </source>
</evidence>
<accession>A0A9Q8SUT4</accession>
<feature type="compositionally biased region" description="Basic and acidic residues" evidence="1">
    <location>
        <begin position="55"/>
        <end position="64"/>
    </location>
</feature>
<organism evidence="2 3">
    <name type="scientific">Colletotrichum lupini</name>
    <dbReference type="NCBI Taxonomy" id="145971"/>
    <lineage>
        <taxon>Eukaryota</taxon>
        <taxon>Fungi</taxon>
        <taxon>Dikarya</taxon>
        <taxon>Ascomycota</taxon>
        <taxon>Pezizomycotina</taxon>
        <taxon>Sordariomycetes</taxon>
        <taxon>Hypocreomycetidae</taxon>
        <taxon>Glomerellales</taxon>
        <taxon>Glomerellaceae</taxon>
        <taxon>Colletotrichum</taxon>
        <taxon>Colletotrichum acutatum species complex</taxon>
    </lineage>
</organism>
<proteinExistence type="predicted"/>
<keyword evidence="3" id="KW-1185">Reference proteome</keyword>
<dbReference type="Proteomes" id="UP000830671">
    <property type="component" value="Chromosome 4"/>
</dbReference>
<dbReference type="GeneID" id="73343113"/>
<evidence type="ECO:0000256" key="1">
    <source>
        <dbReference type="SAM" id="MobiDB-lite"/>
    </source>
</evidence>
<dbReference type="KEGG" id="clup:CLUP02_09123"/>
<evidence type="ECO:0000313" key="3">
    <source>
        <dbReference type="Proteomes" id="UP000830671"/>
    </source>
</evidence>
<name>A0A9Q8SUT4_9PEZI</name>
<dbReference type="AlphaFoldDB" id="A0A9Q8SUT4"/>
<sequence length="81" mass="9258">MLLPYVAVYSACLSSLPRPFHLKVFLFLKGYHQRERVEDVLSSHHIPYLTDPNTDTEHDRERNDILPSPISDVANEPLAAT</sequence>
<dbReference type="RefSeq" id="XP_049145247.1">
    <property type="nucleotide sequence ID" value="XM_049288103.1"/>
</dbReference>
<dbReference type="EMBL" id="CP019476">
    <property type="protein sequence ID" value="UQC83628.1"/>
    <property type="molecule type" value="Genomic_DNA"/>
</dbReference>